<feature type="signal peptide" evidence="4">
    <location>
        <begin position="1"/>
        <end position="22"/>
    </location>
</feature>
<dbReference type="GO" id="GO:0051082">
    <property type="term" value="F:unfolded protein binding"/>
    <property type="evidence" value="ECO:0007669"/>
    <property type="project" value="InterPro"/>
</dbReference>
<dbReference type="GO" id="GO:0005829">
    <property type="term" value="C:cytosol"/>
    <property type="evidence" value="ECO:0007669"/>
    <property type="project" value="TreeGrafter"/>
</dbReference>
<evidence type="ECO:0000256" key="4">
    <source>
        <dbReference type="SAM" id="SignalP"/>
    </source>
</evidence>
<organism evidence="5 6">
    <name type="scientific">Halomonas heilongjiangensis</name>
    <dbReference type="NCBI Taxonomy" id="1387883"/>
    <lineage>
        <taxon>Bacteria</taxon>
        <taxon>Pseudomonadati</taxon>
        <taxon>Pseudomonadota</taxon>
        <taxon>Gammaproteobacteria</taxon>
        <taxon>Oceanospirillales</taxon>
        <taxon>Halomonadaceae</taxon>
        <taxon>Halomonas</taxon>
    </lineage>
</organism>
<protein>
    <submittedName>
        <fullName evidence="5">Molecular chaperone Skp</fullName>
    </submittedName>
</protein>
<gene>
    <name evidence="5" type="ORF">C1H66_22370</name>
</gene>
<keyword evidence="6" id="KW-1185">Reference proteome</keyword>
<proteinExistence type="inferred from homology"/>
<keyword evidence="2 4" id="KW-0732">Signal</keyword>
<dbReference type="InterPro" id="IPR005632">
    <property type="entry name" value="Chaperone_Skp"/>
</dbReference>
<accession>A0A2N7TFG3</accession>
<dbReference type="AlphaFoldDB" id="A0A2N7TFG3"/>
<dbReference type="SMART" id="SM00935">
    <property type="entry name" value="OmpH"/>
    <property type="match status" value="1"/>
</dbReference>
<evidence type="ECO:0000313" key="5">
    <source>
        <dbReference type="EMBL" id="PMR66899.1"/>
    </source>
</evidence>
<evidence type="ECO:0000256" key="1">
    <source>
        <dbReference type="ARBA" id="ARBA00009091"/>
    </source>
</evidence>
<dbReference type="PANTHER" id="PTHR35089:SF1">
    <property type="entry name" value="CHAPERONE PROTEIN SKP"/>
    <property type="match status" value="1"/>
</dbReference>
<dbReference type="EMBL" id="PNRE01000105">
    <property type="protein sequence ID" value="PMR66899.1"/>
    <property type="molecule type" value="Genomic_DNA"/>
</dbReference>
<dbReference type="GO" id="GO:0050821">
    <property type="term" value="P:protein stabilization"/>
    <property type="evidence" value="ECO:0007669"/>
    <property type="project" value="TreeGrafter"/>
</dbReference>
<dbReference type="Proteomes" id="UP000235346">
    <property type="component" value="Unassembled WGS sequence"/>
</dbReference>
<comment type="caution">
    <text evidence="5">The sequence shown here is derived from an EMBL/GenBank/DDBJ whole genome shotgun (WGS) entry which is preliminary data.</text>
</comment>
<dbReference type="Pfam" id="PF03938">
    <property type="entry name" value="OmpH"/>
    <property type="match status" value="1"/>
</dbReference>
<dbReference type="RefSeq" id="WP_102630074.1">
    <property type="nucleotide sequence ID" value="NZ_PDOH01000018.1"/>
</dbReference>
<feature type="region of interest" description="Disordered" evidence="3">
    <location>
        <begin position="51"/>
        <end position="93"/>
    </location>
</feature>
<dbReference type="OrthoDB" id="6194798at2"/>
<evidence type="ECO:0000256" key="2">
    <source>
        <dbReference type="ARBA" id="ARBA00022729"/>
    </source>
</evidence>
<comment type="similarity">
    <text evidence="1">Belongs to the Skp family.</text>
</comment>
<feature type="chain" id="PRO_5014892423" evidence="4">
    <location>
        <begin position="23"/>
        <end position="168"/>
    </location>
</feature>
<name>A0A2N7TFG3_9GAMM</name>
<sequence length="168" mass="18846">MRHLTAALGLLLLAALALPAQAAEVAMLDWRRALMETDAAQRSMSDLEGRIGGQQQQARSLGEELQQMQQRLQQEGEAMSESDRQSAMQEFQQKGAEFEQLRGQIMQAQQQAEQQFLQEAEPKLEQAVDQVIQRHGVEVLVEPQGVLHADRDLPDLTDEVTQVLNSLF</sequence>
<dbReference type="PANTHER" id="PTHR35089">
    <property type="entry name" value="CHAPERONE PROTEIN SKP"/>
    <property type="match status" value="1"/>
</dbReference>
<dbReference type="InterPro" id="IPR024930">
    <property type="entry name" value="Skp_dom_sf"/>
</dbReference>
<evidence type="ECO:0000313" key="6">
    <source>
        <dbReference type="Proteomes" id="UP000235346"/>
    </source>
</evidence>
<reference evidence="5 6" key="1">
    <citation type="submission" date="2018-01" db="EMBL/GenBank/DDBJ databases">
        <title>Halomonas endophytica sp. nov., isolated from storage liquid in the stems of Populus euphratica.</title>
        <authorList>
            <person name="Chen C."/>
        </authorList>
    </citation>
    <scope>NUCLEOTIDE SEQUENCE [LARGE SCALE GENOMIC DNA]</scope>
    <source>
        <strain evidence="5 6">DSM 26881</strain>
    </source>
</reference>
<dbReference type="SUPFAM" id="SSF111384">
    <property type="entry name" value="OmpH-like"/>
    <property type="match status" value="1"/>
</dbReference>
<dbReference type="Gene3D" id="3.30.910.20">
    <property type="entry name" value="Skp domain"/>
    <property type="match status" value="1"/>
</dbReference>
<feature type="compositionally biased region" description="Low complexity" evidence="3">
    <location>
        <begin position="63"/>
        <end position="77"/>
    </location>
</feature>
<evidence type="ECO:0000256" key="3">
    <source>
        <dbReference type="SAM" id="MobiDB-lite"/>
    </source>
</evidence>